<dbReference type="Pfam" id="PF00293">
    <property type="entry name" value="NUDIX"/>
    <property type="match status" value="1"/>
</dbReference>
<dbReference type="PANTHER" id="PTHR12992:SF45">
    <property type="entry name" value="NUDIX HYDROLASE DOMAIN-CONTAINING PROTEIN"/>
    <property type="match status" value="1"/>
</dbReference>
<dbReference type="GO" id="GO:0015938">
    <property type="term" value="P:coenzyme A catabolic process"/>
    <property type="evidence" value="ECO:0007669"/>
    <property type="project" value="TreeGrafter"/>
</dbReference>
<dbReference type="GO" id="GO:0010945">
    <property type="term" value="F:coenzyme A diphosphatase activity"/>
    <property type="evidence" value="ECO:0007669"/>
    <property type="project" value="InterPro"/>
</dbReference>
<organism evidence="3 4">
    <name type="scientific">Moniliophthora roreri</name>
    <name type="common">Frosty pod rot fungus</name>
    <name type="synonym">Monilia roreri</name>
    <dbReference type="NCBI Taxonomy" id="221103"/>
    <lineage>
        <taxon>Eukaryota</taxon>
        <taxon>Fungi</taxon>
        <taxon>Dikarya</taxon>
        <taxon>Basidiomycota</taxon>
        <taxon>Agaricomycotina</taxon>
        <taxon>Agaricomycetes</taxon>
        <taxon>Agaricomycetidae</taxon>
        <taxon>Agaricales</taxon>
        <taxon>Marasmiineae</taxon>
        <taxon>Marasmiaceae</taxon>
        <taxon>Moniliophthora</taxon>
    </lineage>
</organism>
<dbReference type="InterPro" id="IPR000086">
    <property type="entry name" value="NUDIX_hydrolase_dom"/>
</dbReference>
<reference evidence="3 4" key="1">
    <citation type="submission" date="2015-12" db="EMBL/GenBank/DDBJ databases">
        <title>Draft genome sequence of Moniliophthora roreri, the causal agent of frosty pod rot of cacao.</title>
        <authorList>
            <person name="Aime M.C."/>
            <person name="Diaz-Valderrama J.R."/>
            <person name="Kijpornyongpan T."/>
            <person name="Phillips-Mora W."/>
        </authorList>
    </citation>
    <scope>NUCLEOTIDE SEQUENCE [LARGE SCALE GENOMIC DNA]</scope>
    <source>
        <strain evidence="3 4">MCA 2952</strain>
    </source>
</reference>
<evidence type="ECO:0000313" key="3">
    <source>
        <dbReference type="EMBL" id="KTB40449.1"/>
    </source>
</evidence>
<dbReference type="CDD" id="cd03426">
    <property type="entry name" value="NUDIX_CoAse_Nudt7"/>
    <property type="match status" value="1"/>
</dbReference>
<dbReference type="PROSITE" id="PS51462">
    <property type="entry name" value="NUDIX"/>
    <property type="match status" value="1"/>
</dbReference>
<comment type="caution">
    <text evidence="3">The sequence shown here is derived from an EMBL/GenBank/DDBJ whole genome shotgun (WGS) entry which is preliminary data.</text>
</comment>
<dbReference type="PANTHER" id="PTHR12992">
    <property type="entry name" value="NUDIX HYDROLASE"/>
    <property type="match status" value="1"/>
</dbReference>
<protein>
    <recommendedName>
        <fullName evidence="2">Nudix hydrolase domain-containing protein</fullName>
    </recommendedName>
</protein>
<dbReference type="InterPro" id="IPR045121">
    <property type="entry name" value="CoAse"/>
</dbReference>
<dbReference type="InterPro" id="IPR015797">
    <property type="entry name" value="NUDIX_hydrolase-like_dom_sf"/>
</dbReference>
<evidence type="ECO:0000313" key="4">
    <source>
        <dbReference type="Proteomes" id="UP000054988"/>
    </source>
</evidence>
<feature type="domain" description="Nudix hydrolase" evidence="2">
    <location>
        <begin position="67"/>
        <end position="204"/>
    </location>
</feature>
<name>A0A0W0FVR3_MONRR</name>
<dbReference type="SUPFAM" id="SSF55811">
    <property type="entry name" value="Nudix"/>
    <property type="match status" value="1"/>
</dbReference>
<dbReference type="Proteomes" id="UP000054988">
    <property type="component" value="Unassembled WGS sequence"/>
</dbReference>
<feature type="region of interest" description="Disordered" evidence="1">
    <location>
        <begin position="99"/>
        <end position="118"/>
    </location>
</feature>
<feature type="region of interest" description="Disordered" evidence="1">
    <location>
        <begin position="1"/>
        <end position="30"/>
    </location>
</feature>
<proteinExistence type="predicted"/>
<dbReference type="AlphaFoldDB" id="A0A0W0FVR3"/>
<gene>
    <name evidence="3" type="ORF">WG66_6980</name>
</gene>
<evidence type="ECO:0000256" key="1">
    <source>
        <dbReference type="SAM" id="MobiDB-lite"/>
    </source>
</evidence>
<accession>A0A0W0FVR3</accession>
<dbReference type="Gene3D" id="3.90.79.10">
    <property type="entry name" value="Nucleoside Triphosphate Pyrophosphohydrolase"/>
    <property type="match status" value="1"/>
</dbReference>
<dbReference type="EMBL" id="LATX01001582">
    <property type="protein sequence ID" value="KTB40449.1"/>
    <property type="molecule type" value="Genomic_DNA"/>
</dbReference>
<sequence length="371" mass="42342">MSAPKSQPGNLLRYHKKRRRVPLDPKEADSSAIEKGNLGVLTKESRQCLRTLASYHAPKSQIPMPRSRCAAVLVALFVGRRGDLYVLLSRRSSTLRTYAGDTSLPGGKVEPQDRSLEDTARREAFEEIGLPRDRRKVPLLCILEPFLAGNQLIVTPVVVLILDNTLQPILNHSEVTSLFSHPLASFISSIPPYPTEPEMIEVEYHTWYDYDWDGPPLRHLNTKGEIEVVRRQVRMHRFMTGREAGGIKPVFGLTAGMLIHTARIGFAREPDFELHPPTTPTMDQRIAWTIVKDGSLLKEALIQENIEFDLERMKKWAGVASEEDLRGSRRQVYKDKEGRPTFSWRKTVIPWRSGLWRAGDERPRRILKNKL</sequence>
<evidence type="ECO:0000259" key="2">
    <source>
        <dbReference type="PROSITE" id="PS51462"/>
    </source>
</evidence>
<dbReference type="eggNOG" id="KOG3069">
    <property type="taxonomic scope" value="Eukaryota"/>
</dbReference>